<organism evidence="1">
    <name type="scientific">Porphyromonas phage phage006a_EM3</name>
    <dbReference type="NCBI Taxonomy" id="3154098"/>
    <lineage>
        <taxon>Viruses</taxon>
        <taxon>Duplodnaviria</taxon>
        <taxon>Heunggongvirae</taxon>
        <taxon>Uroviricota</taxon>
        <taxon>Caudoviricetes</taxon>
        <taxon>Alisviridae</taxon>
        <taxon>Honmavirus</taxon>
        <taxon>Honmavirus pging00B</taxon>
    </lineage>
</organism>
<evidence type="ECO:0000313" key="1">
    <source>
        <dbReference type="EMBL" id="DBA54907.1"/>
    </source>
</evidence>
<accession>A0AAT9JB45</accession>
<reference evidence="1" key="1">
    <citation type="journal article" date="2023" name="Microbiome">
        <title>Phages are unrecognized players in the ecology of the oral pathogen Porphyromonas gingivalis.</title>
        <authorList>
            <person name="Matrishin C.B."/>
            <person name="Haase E.M."/>
            <person name="Dewhirst F.E."/>
            <person name="Mark Welch J.L."/>
            <person name="Miranda-Sanchez F."/>
            <person name="Chen T."/>
            <person name="MacFarland D.C."/>
            <person name="Kauffman K.M."/>
        </authorList>
    </citation>
    <scope>NUCLEOTIDE SEQUENCE</scope>
</reference>
<protein>
    <submittedName>
        <fullName evidence="1">Uncharacterized protein</fullName>
    </submittedName>
</protein>
<reference evidence="1" key="2">
    <citation type="submission" date="2024-05" db="EMBL/GenBank/DDBJ databases">
        <authorList>
            <person name="Matrishin C.B."/>
            <person name="Kauffman K.M."/>
        </authorList>
    </citation>
    <scope>NUCLEOTIDE SEQUENCE</scope>
</reference>
<proteinExistence type="predicted"/>
<sequence>MWVIAAKRNGINALHRFTFALHSNDVFEGV</sequence>
<name>A0AAT9JB45_9CAUD</name>
<dbReference type="EMBL" id="BK068089">
    <property type="protein sequence ID" value="DBA54907.1"/>
    <property type="molecule type" value="Genomic_DNA"/>
</dbReference>